<name>A0AAV9ZPA0_9AGAR</name>
<reference evidence="1 2" key="1">
    <citation type="journal article" date="2024" name="J Genomics">
        <title>Draft genome sequencing and assembly of Favolaschia claudopus CIRM-BRFM 2984 isolated from oak limbs.</title>
        <authorList>
            <person name="Navarro D."/>
            <person name="Drula E."/>
            <person name="Chaduli D."/>
            <person name="Cazenave R."/>
            <person name="Ahrendt S."/>
            <person name="Wang J."/>
            <person name="Lipzen A."/>
            <person name="Daum C."/>
            <person name="Barry K."/>
            <person name="Grigoriev I.V."/>
            <person name="Favel A."/>
            <person name="Rosso M.N."/>
            <person name="Martin F."/>
        </authorList>
    </citation>
    <scope>NUCLEOTIDE SEQUENCE [LARGE SCALE GENOMIC DNA]</scope>
    <source>
        <strain evidence="1 2">CIRM-BRFM 2984</strain>
    </source>
</reference>
<evidence type="ECO:0000313" key="1">
    <source>
        <dbReference type="EMBL" id="KAK6988350.1"/>
    </source>
</evidence>
<dbReference type="EMBL" id="JAWWNJ010000123">
    <property type="protein sequence ID" value="KAK6988350.1"/>
    <property type="molecule type" value="Genomic_DNA"/>
</dbReference>
<organism evidence="1 2">
    <name type="scientific">Favolaschia claudopus</name>
    <dbReference type="NCBI Taxonomy" id="2862362"/>
    <lineage>
        <taxon>Eukaryota</taxon>
        <taxon>Fungi</taxon>
        <taxon>Dikarya</taxon>
        <taxon>Basidiomycota</taxon>
        <taxon>Agaricomycotina</taxon>
        <taxon>Agaricomycetes</taxon>
        <taxon>Agaricomycetidae</taxon>
        <taxon>Agaricales</taxon>
        <taxon>Marasmiineae</taxon>
        <taxon>Mycenaceae</taxon>
        <taxon>Favolaschia</taxon>
    </lineage>
</organism>
<evidence type="ECO:0000313" key="2">
    <source>
        <dbReference type="Proteomes" id="UP001362999"/>
    </source>
</evidence>
<dbReference type="AlphaFoldDB" id="A0AAV9ZPA0"/>
<proteinExistence type="predicted"/>
<sequence length="123" mass="14272">MDHILTKCQENGQQQIWNLASDLWLRKTKQPLRPLIGKIMACALIKRGSKPGTTDKGTSRLYRILVSESAHLIWQLRSERRIQGKDPASEREISMRWAKAINLRLELDKEMADKHKWGRKATP</sequence>
<feature type="non-terminal residue" evidence="1">
    <location>
        <position position="123"/>
    </location>
</feature>
<gene>
    <name evidence="1" type="ORF">R3P38DRAFT_2418546</name>
</gene>
<comment type="caution">
    <text evidence="1">The sequence shown here is derived from an EMBL/GenBank/DDBJ whole genome shotgun (WGS) entry which is preliminary data.</text>
</comment>
<keyword evidence="2" id="KW-1185">Reference proteome</keyword>
<protein>
    <submittedName>
        <fullName evidence="1">Uncharacterized protein</fullName>
    </submittedName>
</protein>
<accession>A0AAV9ZPA0</accession>
<dbReference type="Proteomes" id="UP001362999">
    <property type="component" value="Unassembled WGS sequence"/>
</dbReference>